<dbReference type="Proteomes" id="UP000028492">
    <property type="component" value="Chromosome"/>
</dbReference>
<dbReference type="EMBL" id="CP008953">
    <property type="protein sequence ID" value="AIG74255.1"/>
    <property type="molecule type" value="Genomic_DNA"/>
</dbReference>
<protein>
    <submittedName>
        <fullName evidence="1">Uncharacterized protein</fullName>
    </submittedName>
</protein>
<dbReference type="STRING" id="208439.AJAP_06690"/>
<evidence type="ECO:0000313" key="1">
    <source>
        <dbReference type="EMBL" id="AIG74255.1"/>
    </source>
</evidence>
<dbReference type="RefSeq" id="WP_038509039.1">
    <property type="nucleotide sequence ID" value="NZ_CP008953.1"/>
</dbReference>
<gene>
    <name evidence="1" type="ORF">AJAP_06690</name>
</gene>
<dbReference type="SUPFAM" id="SSF48613">
    <property type="entry name" value="Heme oxygenase-like"/>
    <property type="match status" value="1"/>
</dbReference>
<name>A0A075UVJ3_9PSEU</name>
<proteinExistence type="predicted"/>
<reference evidence="1 2" key="1">
    <citation type="journal article" date="2014" name="J. Biotechnol.">
        <title>Complete genome sequence of the actinobacterium Amycolatopsis japonica MG417-CF17(T) (=DSM 44213T) producing (S,S)-N,N'-ethylenediaminedisuccinic acid.</title>
        <authorList>
            <person name="Stegmann E."/>
            <person name="Albersmeier A."/>
            <person name="Spohn M."/>
            <person name="Gert H."/>
            <person name="Weber T."/>
            <person name="Wohlleben W."/>
            <person name="Kalinowski J."/>
            <person name="Ruckert C."/>
        </authorList>
    </citation>
    <scope>NUCLEOTIDE SEQUENCE [LARGE SCALE GENOMIC DNA]</scope>
    <source>
        <strain evidence="2">MG417-CF17 (DSM 44213)</strain>
    </source>
</reference>
<accession>A0A075UVJ3</accession>
<dbReference type="AlphaFoldDB" id="A0A075UVJ3"/>
<dbReference type="KEGG" id="aja:AJAP_06690"/>
<sequence>MTGSARELIDAVQAELAPRDGENRLVPSVEAGEAPREVFAAIAEEEYRIVRSDWRSFLHLASRAGERNAREFFAALASGEGLALGKLAALAEESPDFEPRAGCQAYPAFVAWLALNGEPADVIVAIVANFAAFGRYCAAIAAAMRERYGFDDEACAFFDFFGAPSPELEDLAVRAVQAALDAGELSEKDARTHARLFQSYELDFWNTLADDGGRD</sequence>
<dbReference type="InterPro" id="IPR016084">
    <property type="entry name" value="Haem_Oase-like_multi-hlx"/>
</dbReference>
<keyword evidence="2" id="KW-1185">Reference proteome</keyword>
<evidence type="ECO:0000313" key="2">
    <source>
        <dbReference type="Proteomes" id="UP000028492"/>
    </source>
</evidence>
<dbReference type="eggNOG" id="COG0819">
    <property type="taxonomic scope" value="Bacteria"/>
</dbReference>
<dbReference type="HOGENOM" id="CLU_108435_0_0_11"/>
<organism evidence="1 2">
    <name type="scientific">Amycolatopsis japonica</name>
    <dbReference type="NCBI Taxonomy" id="208439"/>
    <lineage>
        <taxon>Bacteria</taxon>
        <taxon>Bacillati</taxon>
        <taxon>Actinomycetota</taxon>
        <taxon>Actinomycetes</taxon>
        <taxon>Pseudonocardiales</taxon>
        <taxon>Pseudonocardiaceae</taxon>
        <taxon>Amycolatopsis</taxon>
        <taxon>Amycolatopsis japonica group</taxon>
    </lineage>
</organism>
<dbReference type="Gene3D" id="1.20.910.10">
    <property type="entry name" value="Heme oxygenase-like"/>
    <property type="match status" value="1"/>
</dbReference>